<reference evidence="1" key="2">
    <citation type="journal article" date="2015" name="Fish Shellfish Immunol.">
        <title>Early steps in the European eel (Anguilla anguilla)-Vibrio vulnificus interaction in the gills: Role of the RtxA13 toxin.</title>
        <authorList>
            <person name="Callol A."/>
            <person name="Pajuelo D."/>
            <person name="Ebbesson L."/>
            <person name="Teles M."/>
            <person name="MacKenzie S."/>
            <person name="Amaro C."/>
        </authorList>
    </citation>
    <scope>NUCLEOTIDE SEQUENCE</scope>
</reference>
<accession>A0A0E9PK52</accession>
<protein>
    <submittedName>
        <fullName evidence="1">Uncharacterized protein</fullName>
    </submittedName>
</protein>
<dbReference type="EMBL" id="GBXM01103708">
    <property type="protein sequence ID" value="JAH04869.1"/>
    <property type="molecule type" value="Transcribed_RNA"/>
</dbReference>
<evidence type="ECO:0000313" key="1">
    <source>
        <dbReference type="EMBL" id="JAH04869.1"/>
    </source>
</evidence>
<name>A0A0E9PK52_ANGAN</name>
<sequence>MHPCHARHGNLDTNTPPALNVSCAPFTIQPTGSTARFSMFIIAT</sequence>
<organism evidence="1">
    <name type="scientific">Anguilla anguilla</name>
    <name type="common">European freshwater eel</name>
    <name type="synonym">Muraena anguilla</name>
    <dbReference type="NCBI Taxonomy" id="7936"/>
    <lineage>
        <taxon>Eukaryota</taxon>
        <taxon>Metazoa</taxon>
        <taxon>Chordata</taxon>
        <taxon>Craniata</taxon>
        <taxon>Vertebrata</taxon>
        <taxon>Euteleostomi</taxon>
        <taxon>Actinopterygii</taxon>
        <taxon>Neopterygii</taxon>
        <taxon>Teleostei</taxon>
        <taxon>Anguilliformes</taxon>
        <taxon>Anguillidae</taxon>
        <taxon>Anguilla</taxon>
    </lineage>
</organism>
<proteinExistence type="predicted"/>
<dbReference type="AlphaFoldDB" id="A0A0E9PK52"/>
<reference evidence="1" key="1">
    <citation type="submission" date="2014-11" db="EMBL/GenBank/DDBJ databases">
        <authorList>
            <person name="Amaro Gonzalez C."/>
        </authorList>
    </citation>
    <scope>NUCLEOTIDE SEQUENCE</scope>
</reference>